<dbReference type="Pfam" id="PF00091">
    <property type="entry name" value="Tubulin"/>
    <property type="match status" value="1"/>
</dbReference>
<evidence type="ECO:0000256" key="4">
    <source>
        <dbReference type="ARBA" id="ARBA00022801"/>
    </source>
</evidence>
<reference evidence="9 10" key="1">
    <citation type="journal article" date="2010" name="Cell">
        <title>The genome of Naegleria gruberi illuminates early eukaryotic versatility.</title>
        <authorList>
            <person name="Fritz-Laylin L.K."/>
            <person name="Prochnik S.E."/>
            <person name="Ginger M.L."/>
            <person name="Dacks J.B."/>
            <person name="Carpenter M.L."/>
            <person name="Field M.C."/>
            <person name="Kuo A."/>
            <person name="Paredez A."/>
            <person name="Chapman J."/>
            <person name="Pham J."/>
            <person name="Shu S."/>
            <person name="Neupane R."/>
            <person name="Cipriano M."/>
            <person name="Mancuso J."/>
            <person name="Tu H."/>
            <person name="Salamov A."/>
            <person name="Lindquist E."/>
            <person name="Shapiro H."/>
            <person name="Lucas S."/>
            <person name="Grigoriev I.V."/>
            <person name="Cande W.Z."/>
            <person name="Fulton C."/>
            <person name="Rokhsar D.S."/>
            <person name="Dawson S.C."/>
        </authorList>
    </citation>
    <scope>NUCLEOTIDE SEQUENCE [LARGE SCALE GENOMIC DNA]</scope>
    <source>
        <strain evidence="9 10">NEG-M</strain>
    </source>
</reference>
<evidence type="ECO:0000256" key="7">
    <source>
        <dbReference type="RuleBase" id="RU000352"/>
    </source>
</evidence>
<name>D2VT10_NAEGR</name>
<dbReference type="InterPro" id="IPR017975">
    <property type="entry name" value="Tubulin_CS"/>
</dbReference>
<keyword evidence="2 7" id="KW-0493">Microtubule</keyword>
<comment type="similarity">
    <text evidence="1 7">Belongs to the tubulin family.</text>
</comment>
<dbReference type="InterPro" id="IPR002452">
    <property type="entry name" value="Alpha_tubulin"/>
</dbReference>
<dbReference type="InParanoid" id="D2VT10"/>
<keyword evidence="10" id="KW-1185">Reference proteome</keyword>
<dbReference type="GO" id="GO:0007017">
    <property type="term" value="P:microtubule-based process"/>
    <property type="evidence" value="ECO:0007669"/>
    <property type="project" value="InterPro"/>
</dbReference>
<dbReference type="OrthoDB" id="2588702at2759"/>
<dbReference type="Proteomes" id="UP000006671">
    <property type="component" value="Unassembled WGS sequence"/>
</dbReference>
<dbReference type="STRING" id="5762.D2VT10"/>
<proteinExistence type="inferred from homology"/>
<dbReference type="AlphaFoldDB" id="D2VT10"/>
<dbReference type="InterPro" id="IPR000217">
    <property type="entry name" value="Tubulin"/>
</dbReference>
<dbReference type="SUPFAM" id="SSF55307">
    <property type="entry name" value="Tubulin C-terminal domain-like"/>
    <property type="match status" value="1"/>
</dbReference>
<dbReference type="SUPFAM" id="SSF52490">
    <property type="entry name" value="Tubulin nucleotide-binding domain-like"/>
    <property type="match status" value="1"/>
</dbReference>
<evidence type="ECO:0000256" key="5">
    <source>
        <dbReference type="ARBA" id="ARBA00023134"/>
    </source>
</evidence>
<feature type="domain" description="Tubulin/FtsZ GTPase" evidence="8">
    <location>
        <begin position="62"/>
        <end position="248"/>
    </location>
</feature>
<dbReference type="Gene3D" id="1.10.287.600">
    <property type="entry name" value="Helix hairpin bin"/>
    <property type="match status" value="1"/>
</dbReference>
<dbReference type="KEGG" id="ngr:NAEGRDRAFT_72133"/>
<gene>
    <name evidence="9" type="ORF">NAEGRDRAFT_72133</name>
</gene>
<dbReference type="PRINTS" id="PR01161">
    <property type="entry name" value="TUBULIN"/>
</dbReference>
<comment type="catalytic activity">
    <reaction evidence="6">
        <text>GTP + H2O = GDP + phosphate + H(+)</text>
        <dbReference type="Rhea" id="RHEA:19669"/>
        <dbReference type="ChEBI" id="CHEBI:15377"/>
        <dbReference type="ChEBI" id="CHEBI:15378"/>
        <dbReference type="ChEBI" id="CHEBI:37565"/>
        <dbReference type="ChEBI" id="CHEBI:43474"/>
        <dbReference type="ChEBI" id="CHEBI:58189"/>
    </reaction>
    <physiologicalReaction direction="left-to-right" evidence="6">
        <dbReference type="Rhea" id="RHEA:19670"/>
    </physiologicalReaction>
</comment>
<sequence length="422" mass="47602">MKELIFLHIGNCGTQIGTDLWQLFADEHGLQSNNNNTNSLLENSNIHNDPQINNLSCLYDESIRVENVYHPRCLFFDSDPQQLQSSLHNDHQLHVQFKEENIICGNEDAASNFGKGYFSMSSCEINYIEERVRKMLERCDSVESILITQALGGGTGSGSTSRIVWGLANEFKLPMVGATYSTSMLDTYNSVIGLNYIYDRMKCIFAFDNCSLLDACVECGIENPNFKDMNHLISQSISTLTSQIRFSNEGSLNNVIDYLGVTAETNIISNSFVNLQDTSSTEFNIKDLFSKKSSLNSVNKADGVSIAMNTSMRGDFSHHHTDSLSKVLKTYNNEQAQYQISRKAPVNIHPTSFHFKNVMHIANNTSSITSYLNNLALQFDKMYSKRAYVHWIVGEGFEERGFSEAIDQLYYTTECYSSIKNN</sequence>
<dbReference type="GO" id="GO:0005874">
    <property type="term" value="C:microtubule"/>
    <property type="evidence" value="ECO:0007669"/>
    <property type="project" value="UniProtKB-KW"/>
</dbReference>
<dbReference type="eggNOG" id="KOG1376">
    <property type="taxonomic scope" value="Eukaryota"/>
</dbReference>
<dbReference type="InterPro" id="IPR008280">
    <property type="entry name" value="Tub_FtsZ_C"/>
</dbReference>
<dbReference type="EMBL" id="GG738895">
    <property type="protein sequence ID" value="EFC40066.1"/>
    <property type="molecule type" value="Genomic_DNA"/>
</dbReference>
<evidence type="ECO:0000256" key="1">
    <source>
        <dbReference type="ARBA" id="ARBA00009636"/>
    </source>
</evidence>
<evidence type="ECO:0000259" key="8">
    <source>
        <dbReference type="SMART" id="SM00864"/>
    </source>
</evidence>
<dbReference type="PRINTS" id="PR01162">
    <property type="entry name" value="ALPHATUBULIN"/>
</dbReference>
<comment type="subunit">
    <text evidence="7">Dimer of alpha and beta chains. A typical microtubule is a hollow water-filled tube with an outer diameter of 25 nm and an inner diameter of 15 nM. Alpha-beta heterodimers associate head-to-tail to form protofilaments running lengthwise along the microtubule wall with the beta-tubulin subunit facing the microtubule plus end conferring a structural polarity. Microtubules usually have 13 protofilaments but different protofilament numbers can be found in some organisms and specialized cells.</text>
</comment>
<dbReference type="InterPro" id="IPR003008">
    <property type="entry name" value="Tubulin_FtsZ_GTPase"/>
</dbReference>
<organism evidence="10">
    <name type="scientific">Naegleria gruberi</name>
    <name type="common">Amoeba</name>
    <dbReference type="NCBI Taxonomy" id="5762"/>
    <lineage>
        <taxon>Eukaryota</taxon>
        <taxon>Discoba</taxon>
        <taxon>Heterolobosea</taxon>
        <taxon>Tetramitia</taxon>
        <taxon>Eutetramitia</taxon>
        <taxon>Vahlkampfiidae</taxon>
        <taxon>Naegleria</taxon>
    </lineage>
</organism>
<evidence type="ECO:0000256" key="3">
    <source>
        <dbReference type="ARBA" id="ARBA00022741"/>
    </source>
</evidence>
<dbReference type="VEuPathDB" id="AmoebaDB:NAEGRDRAFT_72133"/>
<evidence type="ECO:0000313" key="10">
    <source>
        <dbReference type="Proteomes" id="UP000006671"/>
    </source>
</evidence>
<keyword evidence="3 7" id="KW-0547">Nucleotide-binding</keyword>
<dbReference type="GeneID" id="8850987"/>
<dbReference type="InterPro" id="IPR023123">
    <property type="entry name" value="Tubulin_C"/>
</dbReference>
<dbReference type="RefSeq" id="XP_002672810.1">
    <property type="nucleotide sequence ID" value="XM_002672764.1"/>
</dbReference>
<dbReference type="InterPro" id="IPR036525">
    <property type="entry name" value="Tubulin/FtsZ_GTPase_sf"/>
</dbReference>
<evidence type="ECO:0000313" key="9">
    <source>
        <dbReference type="EMBL" id="EFC40066.1"/>
    </source>
</evidence>
<comment type="function">
    <text evidence="7">Tubulin is the major constituent of microtubules, a cylinder consisting of laterally associated linear protofilaments composed of alpha- and beta-tubulin heterodimers. Microtubules grow by the addition of GTP-tubulin dimers to the microtubule end, where a stabilizing cap forms. Below the cap, tubulin dimers are in GDP-bound state, owing to GTPase activity of alpha-tubulin.</text>
</comment>
<dbReference type="Gene3D" id="3.40.50.1440">
    <property type="entry name" value="Tubulin/FtsZ, GTPase domain"/>
    <property type="match status" value="1"/>
</dbReference>
<dbReference type="GO" id="GO:0005525">
    <property type="term" value="F:GTP binding"/>
    <property type="evidence" value="ECO:0007669"/>
    <property type="project" value="UniProtKB-UniRule"/>
</dbReference>
<evidence type="ECO:0000256" key="2">
    <source>
        <dbReference type="ARBA" id="ARBA00022701"/>
    </source>
</evidence>
<dbReference type="PANTHER" id="PTHR11588">
    <property type="entry name" value="TUBULIN"/>
    <property type="match status" value="1"/>
</dbReference>
<dbReference type="PROSITE" id="PS00227">
    <property type="entry name" value="TUBULIN"/>
    <property type="match status" value="1"/>
</dbReference>
<keyword evidence="4" id="KW-0378">Hydrolase</keyword>
<protein>
    <recommendedName>
        <fullName evidence="7">Tubulin alpha chain</fullName>
    </recommendedName>
</protein>
<keyword evidence="5 7" id="KW-0342">GTP-binding</keyword>
<dbReference type="GO" id="GO:0005200">
    <property type="term" value="F:structural constituent of cytoskeleton"/>
    <property type="evidence" value="ECO:0007669"/>
    <property type="project" value="InterPro"/>
</dbReference>
<evidence type="ECO:0000256" key="6">
    <source>
        <dbReference type="ARBA" id="ARBA00049117"/>
    </source>
</evidence>
<accession>D2VT10</accession>
<dbReference type="GO" id="GO:0016787">
    <property type="term" value="F:hydrolase activity"/>
    <property type="evidence" value="ECO:0007669"/>
    <property type="project" value="UniProtKB-KW"/>
</dbReference>
<dbReference type="SMART" id="SM00864">
    <property type="entry name" value="Tubulin"/>
    <property type="match status" value="1"/>
</dbReference>